<proteinExistence type="predicted"/>
<dbReference type="InterPro" id="IPR021486">
    <property type="entry name" value="DUF3139"/>
</dbReference>
<reference evidence="2 3" key="1">
    <citation type="submission" date="2024-09" db="EMBL/GenBank/DDBJ databases">
        <authorList>
            <person name="Sun Q."/>
            <person name="Mori K."/>
        </authorList>
    </citation>
    <scope>NUCLEOTIDE SEQUENCE [LARGE SCALE GENOMIC DNA]</scope>
    <source>
        <strain evidence="2 3">NCAIM B.02301</strain>
    </source>
</reference>
<name>A0ABV6NL92_9BACI</name>
<accession>A0ABV6NL92</accession>
<keyword evidence="3" id="KW-1185">Reference proteome</keyword>
<comment type="caution">
    <text evidence="2">The sequence shown here is derived from an EMBL/GenBank/DDBJ whole genome shotgun (WGS) entry which is preliminary data.</text>
</comment>
<evidence type="ECO:0000313" key="3">
    <source>
        <dbReference type="Proteomes" id="UP001589833"/>
    </source>
</evidence>
<keyword evidence="1" id="KW-0472">Membrane</keyword>
<evidence type="ECO:0000313" key="2">
    <source>
        <dbReference type="EMBL" id="MFC0561525.1"/>
    </source>
</evidence>
<dbReference type="Proteomes" id="UP001589833">
    <property type="component" value="Unassembled WGS sequence"/>
</dbReference>
<evidence type="ECO:0000256" key="1">
    <source>
        <dbReference type="SAM" id="Phobius"/>
    </source>
</evidence>
<protein>
    <submittedName>
        <fullName evidence="2">DUF3139 domain-containing protein</fullName>
    </submittedName>
</protein>
<keyword evidence="1" id="KW-1133">Transmembrane helix</keyword>
<organism evidence="2 3">
    <name type="scientific">Halalkalibacter alkalisediminis</name>
    <dbReference type="NCBI Taxonomy" id="935616"/>
    <lineage>
        <taxon>Bacteria</taxon>
        <taxon>Bacillati</taxon>
        <taxon>Bacillota</taxon>
        <taxon>Bacilli</taxon>
        <taxon>Bacillales</taxon>
        <taxon>Bacillaceae</taxon>
        <taxon>Halalkalibacter</taxon>
    </lineage>
</organism>
<sequence>MGLFTNKKLFIIILSIIFIGIVLVPIVTIYFLNNGNPYEKYIVNKYIPAHLEKSGYTDDDIIKQSYIQPKHGINNSVYHGHYMVVFKDEPQLEYLYGVKKRGKKVVQFCEKKTLIAENTYQDMTTEKTNHSEKECIGYLDNRR</sequence>
<feature type="transmembrane region" description="Helical" evidence="1">
    <location>
        <begin position="9"/>
        <end position="32"/>
    </location>
</feature>
<gene>
    <name evidence="2" type="ORF">ACFFH4_21700</name>
</gene>
<dbReference type="Pfam" id="PF11337">
    <property type="entry name" value="DUF3139"/>
    <property type="match status" value="1"/>
</dbReference>
<dbReference type="EMBL" id="JBHLTR010000074">
    <property type="protein sequence ID" value="MFC0561525.1"/>
    <property type="molecule type" value="Genomic_DNA"/>
</dbReference>
<keyword evidence="1" id="KW-0812">Transmembrane</keyword>
<dbReference type="RefSeq" id="WP_273848312.1">
    <property type="nucleotide sequence ID" value="NZ_JAQQWT010000065.1"/>
</dbReference>